<evidence type="ECO:0000313" key="2">
    <source>
        <dbReference type="Proteomes" id="UP000770661"/>
    </source>
</evidence>
<name>A0A8J5D305_CHIOP</name>
<keyword evidence="2" id="KW-1185">Reference proteome</keyword>
<proteinExistence type="predicted"/>
<dbReference type="EMBL" id="JACEEZ010000792">
    <property type="protein sequence ID" value="KAG0729826.1"/>
    <property type="molecule type" value="Genomic_DNA"/>
</dbReference>
<accession>A0A8J5D305</accession>
<dbReference type="AlphaFoldDB" id="A0A8J5D305"/>
<protein>
    <submittedName>
        <fullName evidence="1">Uncharacterized protein</fullName>
    </submittedName>
</protein>
<dbReference type="Proteomes" id="UP000770661">
    <property type="component" value="Unassembled WGS sequence"/>
</dbReference>
<gene>
    <name evidence="1" type="ORF">GWK47_029541</name>
</gene>
<reference evidence="1" key="1">
    <citation type="submission" date="2020-07" db="EMBL/GenBank/DDBJ databases">
        <title>The High-quality genome of the commercially important snow crab, Chionoecetes opilio.</title>
        <authorList>
            <person name="Jeong J.-H."/>
            <person name="Ryu S."/>
        </authorList>
    </citation>
    <scope>NUCLEOTIDE SEQUENCE</scope>
    <source>
        <strain evidence="1">MADBK_172401_WGS</strain>
        <tissue evidence="1">Digestive gland</tissue>
    </source>
</reference>
<evidence type="ECO:0000313" key="1">
    <source>
        <dbReference type="EMBL" id="KAG0729826.1"/>
    </source>
</evidence>
<comment type="caution">
    <text evidence="1">The sequence shown here is derived from an EMBL/GenBank/DDBJ whole genome shotgun (WGS) entry which is preliminary data.</text>
</comment>
<sequence length="239" mass="26998">MLVKDDNGGEPRQIQLDEEQERVSLSDAVLVASRQFTEMLNRGKLTKPSDFCLNIVREICFMWRALMCTEETRLLLLQANSSCEVFVRVVTQVFVDDGQLHDTKCEAGHDFVGAVVPSLARALFNTFTSNYVKERNSEIHSSKHGPPLYPFTEILNRGRLTKPPDFCDAVLFASRQFTEILNRGKLTKPSDFCGAVLVTSRQFTEILNRGKLTKPSDFCDAVLVSSRQFTEILNRGKLT</sequence>
<organism evidence="1 2">
    <name type="scientific">Chionoecetes opilio</name>
    <name type="common">Atlantic snow crab</name>
    <name type="synonym">Cancer opilio</name>
    <dbReference type="NCBI Taxonomy" id="41210"/>
    <lineage>
        <taxon>Eukaryota</taxon>
        <taxon>Metazoa</taxon>
        <taxon>Ecdysozoa</taxon>
        <taxon>Arthropoda</taxon>
        <taxon>Crustacea</taxon>
        <taxon>Multicrustacea</taxon>
        <taxon>Malacostraca</taxon>
        <taxon>Eumalacostraca</taxon>
        <taxon>Eucarida</taxon>
        <taxon>Decapoda</taxon>
        <taxon>Pleocyemata</taxon>
        <taxon>Brachyura</taxon>
        <taxon>Eubrachyura</taxon>
        <taxon>Majoidea</taxon>
        <taxon>Majidae</taxon>
        <taxon>Chionoecetes</taxon>
    </lineage>
</organism>